<reference evidence="3" key="1">
    <citation type="submission" date="2019-08" db="EMBL/GenBank/DDBJ databases">
        <authorList>
            <person name="Kucharzyk K."/>
            <person name="Murdoch R.W."/>
            <person name="Higgins S."/>
            <person name="Loffler F."/>
        </authorList>
    </citation>
    <scope>NUCLEOTIDE SEQUENCE</scope>
</reference>
<dbReference type="InterPro" id="IPR004013">
    <property type="entry name" value="PHP_dom"/>
</dbReference>
<dbReference type="CDD" id="cd07438">
    <property type="entry name" value="PHP_HisPPase_AMP"/>
    <property type="match status" value="1"/>
</dbReference>
<dbReference type="EC" id="3.1.13.-" evidence="3"/>
<protein>
    <submittedName>
        <fullName evidence="3">5'-3' exoribonuclease</fullName>
        <ecNumber evidence="3">3.1.13.-</ecNumber>
    </submittedName>
</protein>
<sequence length="288" mass="32241">MEPCRVDLHTHSKASDGTDTPAELVRKAATQKVRYLSLTDHDTLAGLAEAEVEANVLGLTFIHGVELSTDWLGKEMHILGYGVQPTLHFQSFLHQMIESRNRRNRKMIEVLQSKGMKISEEEVRAKAGGEEILSRPHFAQVLVEKGYALSRQDAFDRYLAAGASCYVPRESPDYPACIKAIREAGGVAVFAHPYLLQPSPKELRIILQALVKAGLQGLEVWHSDHPEDMQIFYEKMATDYHLLCSGGSDYHGSNKPHIEVGSGHHHNVNITDSRIPTLLIQRIQEYRA</sequence>
<dbReference type="AlphaFoldDB" id="A0A644ZGG2"/>
<dbReference type="EMBL" id="VSSQ01008814">
    <property type="protein sequence ID" value="MPM39926.1"/>
    <property type="molecule type" value="Genomic_DNA"/>
</dbReference>
<gene>
    <name evidence="3" type="primary">yciV_10</name>
    <name evidence="3" type="ORF">SDC9_86562</name>
</gene>
<dbReference type="InterPro" id="IPR016195">
    <property type="entry name" value="Pol/histidinol_Pase-like"/>
</dbReference>
<dbReference type="Gene3D" id="1.10.150.650">
    <property type="match status" value="1"/>
</dbReference>
<evidence type="ECO:0000256" key="1">
    <source>
        <dbReference type="SAM" id="MobiDB-lite"/>
    </source>
</evidence>
<organism evidence="3">
    <name type="scientific">bioreactor metagenome</name>
    <dbReference type="NCBI Taxonomy" id="1076179"/>
    <lineage>
        <taxon>unclassified sequences</taxon>
        <taxon>metagenomes</taxon>
        <taxon>ecological metagenomes</taxon>
    </lineage>
</organism>
<proteinExistence type="predicted"/>
<dbReference type="SMART" id="SM00481">
    <property type="entry name" value="POLIIIAc"/>
    <property type="match status" value="1"/>
</dbReference>
<name>A0A644ZGG2_9ZZZZ</name>
<comment type="caution">
    <text evidence="3">The sequence shown here is derived from an EMBL/GenBank/DDBJ whole genome shotgun (WGS) entry which is preliminary data.</text>
</comment>
<dbReference type="Pfam" id="PF02811">
    <property type="entry name" value="PHP"/>
    <property type="match status" value="1"/>
</dbReference>
<evidence type="ECO:0000259" key="2">
    <source>
        <dbReference type="SMART" id="SM00481"/>
    </source>
</evidence>
<dbReference type="PANTHER" id="PTHR42924:SF3">
    <property type="entry name" value="POLYMERASE_HISTIDINOL PHOSPHATASE N-TERMINAL DOMAIN-CONTAINING PROTEIN"/>
    <property type="match status" value="1"/>
</dbReference>
<feature type="region of interest" description="Disordered" evidence="1">
    <location>
        <begin position="1"/>
        <end position="20"/>
    </location>
</feature>
<feature type="compositionally biased region" description="Basic and acidic residues" evidence="1">
    <location>
        <begin position="1"/>
        <end position="16"/>
    </location>
</feature>
<dbReference type="InterPro" id="IPR003141">
    <property type="entry name" value="Pol/His_phosphatase_N"/>
</dbReference>
<dbReference type="GO" id="GO:0004534">
    <property type="term" value="F:5'-3' RNA exonuclease activity"/>
    <property type="evidence" value="ECO:0007669"/>
    <property type="project" value="TreeGrafter"/>
</dbReference>
<dbReference type="Gene3D" id="3.20.20.140">
    <property type="entry name" value="Metal-dependent hydrolases"/>
    <property type="match status" value="1"/>
</dbReference>
<dbReference type="SUPFAM" id="SSF89550">
    <property type="entry name" value="PHP domain-like"/>
    <property type="match status" value="1"/>
</dbReference>
<feature type="domain" description="Polymerase/histidinol phosphatase N-terminal" evidence="2">
    <location>
        <begin position="6"/>
        <end position="71"/>
    </location>
</feature>
<keyword evidence="3" id="KW-0378">Hydrolase</keyword>
<dbReference type="PANTHER" id="PTHR42924">
    <property type="entry name" value="EXONUCLEASE"/>
    <property type="match status" value="1"/>
</dbReference>
<dbReference type="InterPro" id="IPR052018">
    <property type="entry name" value="PHP_domain"/>
</dbReference>
<evidence type="ECO:0000313" key="3">
    <source>
        <dbReference type="EMBL" id="MPM39926.1"/>
    </source>
</evidence>
<accession>A0A644ZGG2</accession>
<dbReference type="GO" id="GO:0035312">
    <property type="term" value="F:5'-3' DNA exonuclease activity"/>
    <property type="evidence" value="ECO:0007669"/>
    <property type="project" value="TreeGrafter"/>
</dbReference>